<dbReference type="Proteomes" id="UP001138997">
    <property type="component" value="Unassembled WGS sequence"/>
</dbReference>
<dbReference type="EMBL" id="JAJOMB010000050">
    <property type="protein sequence ID" value="MCD5317224.1"/>
    <property type="molecule type" value="Genomic_DNA"/>
</dbReference>
<reference evidence="1" key="1">
    <citation type="submission" date="2021-11" db="EMBL/GenBank/DDBJ databases">
        <title>Streptomyces corallinus and Kineosporia corallina sp. nov., two new coral-derived marine actinobacteria.</title>
        <authorList>
            <person name="Buangrab K."/>
            <person name="Sutthacheep M."/>
            <person name="Yeemin T."/>
            <person name="Harunari E."/>
            <person name="Igarashi Y."/>
            <person name="Sripreechasak P."/>
            <person name="Kanchanasin P."/>
            <person name="Tanasupawat S."/>
            <person name="Phongsopitanun W."/>
        </authorList>
    </citation>
    <scope>NUCLEOTIDE SEQUENCE</scope>
    <source>
        <strain evidence="1">JCM 31032</strain>
    </source>
</reference>
<keyword evidence="2" id="KW-1185">Reference proteome</keyword>
<gene>
    <name evidence="1" type="ORF">LR394_40670</name>
</gene>
<sequence>MNGETDLVHCLILTNRAEISFRIASVAITSLEGDGGFLEAEGTPDDCVESEASEAPLCRSGDIAPGTFCHFPVQAPPLDAKNHRSEIVVMAEGLCTDRAPRPCTEVPADRNPTQENPVRVQWDVLSTPLLACWAAGRPTNGNSYWDFELTNMCADETSDPQAASS</sequence>
<comment type="caution">
    <text evidence="1">The sequence shown here is derived from an EMBL/GenBank/DDBJ whole genome shotgun (WGS) entry which is preliminary data.</text>
</comment>
<dbReference type="AlphaFoldDB" id="A0A9X1NPF6"/>
<accession>A0A9X1NPF6</accession>
<evidence type="ECO:0000313" key="1">
    <source>
        <dbReference type="EMBL" id="MCD5317224.1"/>
    </source>
</evidence>
<proteinExistence type="predicted"/>
<name>A0A9X1NPF6_9ACTN</name>
<organism evidence="1 2">
    <name type="scientific">Kineosporia babensis</name>
    <dbReference type="NCBI Taxonomy" id="499548"/>
    <lineage>
        <taxon>Bacteria</taxon>
        <taxon>Bacillati</taxon>
        <taxon>Actinomycetota</taxon>
        <taxon>Actinomycetes</taxon>
        <taxon>Kineosporiales</taxon>
        <taxon>Kineosporiaceae</taxon>
        <taxon>Kineosporia</taxon>
    </lineage>
</organism>
<protein>
    <submittedName>
        <fullName evidence="1">Uncharacterized protein</fullName>
    </submittedName>
</protein>
<dbReference type="RefSeq" id="WP_231450075.1">
    <property type="nucleotide sequence ID" value="NZ_JAJOMB010000050.1"/>
</dbReference>
<evidence type="ECO:0000313" key="2">
    <source>
        <dbReference type="Proteomes" id="UP001138997"/>
    </source>
</evidence>